<dbReference type="Gene3D" id="3.40.250.10">
    <property type="entry name" value="Rhodanese-like domain"/>
    <property type="match status" value="2"/>
</dbReference>
<keyword evidence="6" id="KW-0670">Pyruvate</keyword>
<dbReference type="SUPFAM" id="SSF52821">
    <property type="entry name" value="Rhodanese/Cell cycle control phosphatase"/>
    <property type="match status" value="2"/>
</dbReference>
<dbReference type="AlphaFoldDB" id="A0A7W7F1S7"/>
<sequence>MDPLVTTEWLAAELGARDLRIADATLLDPALGRDAHADFDAGHIPGAVFLDLAELRDTDSALPNMLPPIAKVASRLGRLGLGDGTRIILYDDSPWRSAARAWWLIRNHQIGDVAILDGGLAKWRAEGRPLETGAATPRSRHATPRFAPTHLRTLHQMRANLESGAEQVIDARSPGRFTGAEADPHGAAPGHIPGSRSLHYPRLFNPDGTYKRGEALAAEFAGIDLDRPIVTTCGSGVTAATLAFALHLMGRDAALYDGSWSEWGGRADTPKALGDAA</sequence>
<evidence type="ECO:0000256" key="2">
    <source>
        <dbReference type="ARBA" id="ARBA00022737"/>
    </source>
</evidence>
<dbReference type="PANTHER" id="PTHR11364">
    <property type="entry name" value="THIOSULFATE SULFERTANSFERASE"/>
    <property type="match status" value="1"/>
</dbReference>
<evidence type="ECO:0000313" key="7">
    <source>
        <dbReference type="Proteomes" id="UP000574769"/>
    </source>
</evidence>
<dbReference type="InterPro" id="IPR036873">
    <property type="entry name" value="Rhodanese-like_dom_sf"/>
</dbReference>
<dbReference type="PROSITE" id="PS00380">
    <property type="entry name" value="RHODANESE_1"/>
    <property type="match status" value="1"/>
</dbReference>
<dbReference type="InterPro" id="IPR045078">
    <property type="entry name" value="TST/MPST-like"/>
</dbReference>
<keyword evidence="2" id="KW-0677">Repeat</keyword>
<evidence type="ECO:0000313" key="6">
    <source>
        <dbReference type="EMBL" id="MBB4619670.1"/>
    </source>
</evidence>
<dbReference type="GO" id="GO:0004792">
    <property type="term" value="F:thiosulfate-cyanide sulfurtransferase activity"/>
    <property type="evidence" value="ECO:0007669"/>
    <property type="project" value="InterPro"/>
</dbReference>
<dbReference type="PANTHER" id="PTHR11364:SF27">
    <property type="entry name" value="SULFURTRANSFERASE"/>
    <property type="match status" value="1"/>
</dbReference>
<gene>
    <name evidence="6" type="ORF">GGQ96_003829</name>
</gene>
<reference evidence="6 7" key="1">
    <citation type="submission" date="2020-08" db="EMBL/GenBank/DDBJ databases">
        <title>Genomic Encyclopedia of Type Strains, Phase IV (KMG-IV): sequencing the most valuable type-strain genomes for metagenomic binning, comparative biology and taxonomic classification.</title>
        <authorList>
            <person name="Goeker M."/>
        </authorList>
    </citation>
    <scope>NUCLEOTIDE SEQUENCE [LARGE SCALE GENOMIC DNA]</scope>
    <source>
        <strain evidence="6 7">DSM 15867</strain>
    </source>
</reference>
<feature type="region of interest" description="Disordered" evidence="4">
    <location>
        <begin position="177"/>
        <end position="196"/>
    </location>
</feature>
<feature type="domain" description="Rhodanese" evidence="5">
    <location>
        <begin position="162"/>
        <end position="272"/>
    </location>
</feature>
<evidence type="ECO:0000256" key="3">
    <source>
        <dbReference type="RuleBase" id="RU000507"/>
    </source>
</evidence>
<organism evidence="6 7">
    <name type="scientific">Sphingomonas abaci</name>
    <dbReference type="NCBI Taxonomy" id="237611"/>
    <lineage>
        <taxon>Bacteria</taxon>
        <taxon>Pseudomonadati</taxon>
        <taxon>Pseudomonadota</taxon>
        <taxon>Alphaproteobacteria</taxon>
        <taxon>Sphingomonadales</taxon>
        <taxon>Sphingomonadaceae</taxon>
        <taxon>Sphingomonas</taxon>
    </lineage>
</organism>
<keyword evidence="7" id="KW-1185">Reference proteome</keyword>
<dbReference type="Pfam" id="PF00581">
    <property type="entry name" value="Rhodanese"/>
    <property type="match status" value="2"/>
</dbReference>
<protein>
    <recommendedName>
        <fullName evidence="3">Sulfurtransferase</fullName>
    </recommendedName>
</protein>
<dbReference type="PROSITE" id="PS50206">
    <property type="entry name" value="RHODANESE_3"/>
    <property type="match status" value="2"/>
</dbReference>
<keyword evidence="1 3" id="KW-0808">Transferase</keyword>
<dbReference type="Proteomes" id="UP000574769">
    <property type="component" value="Unassembled WGS sequence"/>
</dbReference>
<evidence type="ECO:0000259" key="5">
    <source>
        <dbReference type="PROSITE" id="PS50206"/>
    </source>
</evidence>
<comment type="caution">
    <text evidence="6">The sequence shown here is derived from an EMBL/GenBank/DDBJ whole genome shotgun (WGS) entry which is preliminary data.</text>
</comment>
<accession>A0A7W7F1S7</accession>
<dbReference type="EMBL" id="JACHNY010000013">
    <property type="protein sequence ID" value="MBB4619670.1"/>
    <property type="molecule type" value="Genomic_DNA"/>
</dbReference>
<dbReference type="CDD" id="cd01449">
    <property type="entry name" value="TST_Repeat_2"/>
    <property type="match status" value="1"/>
</dbReference>
<dbReference type="SMART" id="SM00450">
    <property type="entry name" value="RHOD"/>
    <property type="match status" value="2"/>
</dbReference>
<evidence type="ECO:0000256" key="1">
    <source>
        <dbReference type="ARBA" id="ARBA00022679"/>
    </source>
</evidence>
<dbReference type="RefSeq" id="WP_184116921.1">
    <property type="nucleotide sequence ID" value="NZ_JACHNY010000013.1"/>
</dbReference>
<name>A0A7W7F1S7_9SPHN</name>
<dbReference type="CDD" id="cd01448">
    <property type="entry name" value="TST_Repeat_1"/>
    <property type="match status" value="1"/>
</dbReference>
<dbReference type="InterPro" id="IPR001307">
    <property type="entry name" value="Thiosulphate_STrfase_CS"/>
</dbReference>
<dbReference type="PROSITE" id="PS00683">
    <property type="entry name" value="RHODANESE_2"/>
    <property type="match status" value="1"/>
</dbReference>
<dbReference type="InterPro" id="IPR001763">
    <property type="entry name" value="Rhodanese-like_dom"/>
</dbReference>
<evidence type="ECO:0000256" key="4">
    <source>
        <dbReference type="SAM" id="MobiDB-lite"/>
    </source>
</evidence>
<feature type="domain" description="Rhodanese" evidence="5">
    <location>
        <begin position="15"/>
        <end position="132"/>
    </location>
</feature>
<proteinExistence type="predicted"/>